<dbReference type="Proteomes" id="UP000218542">
    <property type="component" value="Unassembled WGS sequence"/>
</dbReference>
<reference evidence="3" key="1">
    <citation type="journal article" date="2017" name="Environ. Microbiol. Rep.">
        <title>Genetic Diversity of Marine Anaerobic Ammonium-Oxidizing Bacteria as Revealed by Genomic and Proteomic Analyses of 'Candidatus Scalindua japonica'.</title>
        <authorList>
            <person name="Oshiki M."/>
            <person name="Mizuto K."/>
            <person name="Kimura Z."/>
            <person name="Kindaichi T."/>
            <person name="Satoh H."/>
            <person name="Okabe S."/>
        </authorList>
    </citation>
    <scope>NUCLEOTIDE SEQUENCE [LARGE SCALE GENOMIC DNA]</scope>
    <source>
        <strain evidence="3">husup-a2</strain>
    </source>
</reference>
<name>A0A286U4C5_9BACT</name>
<dbReference type="InterPro" id="IPR029044">
    <property type="entry name" value="Nucleotide-diphossugar_trans"/>
</dbReference>
<dbReference type="PANTHER" id="PTHR22916">
    <property type="entry name" value="GLYCOSYLTRANSFERASE"/>
    <property type="match status" value="1"/>
</dbReference>
<proteinExistence type="predicted"/>
<dbReference type="InterPro" id="IPR001173">
    <property type="entry name" value="Glyco_trans_2-like"/>
</dbReference>
<dbReference type="AlphaFoldDB" id="A0A286U4C5"/>
<dbReference type="OrthoDB" id="199095at2"/>
<dbReference type="Gene3D" id="3.90.550.10">
    <property type="entry name" value="Spore Coat Polysaccharide Biosynthesis Protein SpsA, Chain A"/>
    <property type="match status" value="1"/>
</dbReference>
<dbReference type="GO" id="GO:0016758">
    <property type="term" value="F:hexosyltransferase activity"/>
    <property type="evidence" value="ECO:0007669"/>
    <property type="project" value="UniProtKB-ARBA"/>
</dbReference>
<dbReference type="EMBL" id="BAOS01000045">
    <property type="protein sequence ID" value="GAX62976.1"/>
    <property type="molecule type" value="Genomic_DNA"/>
</dbReference>
<dbReference type="SUPFAM" id="SSF53448">
    <property type="entry name" value="Nucleotide-diphospho-sugar transferases"/>
    <property type="match status" value="1"/>
</dbReference>
<keyword evidence="3" id="KW-1185">Reference proteome</keyword>
<gene>
    <name evidence="2" type="ORF">SCALIN_C45_0134</name>
</gene>
<keyword evidence="2" id="KW-0808">Transferase</keyword>
<evidence type="ECO:0000313" key="3">
    <source>
        <dbReference type="Proteomes" id="UP000218542"/>
    </source>
</evidence>
<sequence>MKVSVCMLTYNHEKFISQAIESVLMQKTDFDYELLIGEDDSSDNTREIVKEYAEKYPDKIRLFLNDRRNVIFINGKPTGRWNFINNLKHASGEYVALLDGDDYWTDEYKLQKQVDYLDNNPEITICFHKLTMIFENGKKESEAYPSPQVKKSYTIEDLIKGNFIGSCSTMFRNGLILEFPDWFYQTPLGDWPLHILNAHHGKIGCITQDMGVYRIHSGGLWYSKGLAENYLGEIKSYRIFFKHLDRKYGELIKSGISHRYYLLYELYKQKNDRSGAVLYLFKCFKAYPGNPVLPYRKLIREVLDLFPPGVIKILTLLKKQLYLDR</sequence>
<evidence type="ECO:0000313" key="2">
    <source>
        <dbReference type="EMBL" id="GAX62976.1"/>
    </source>
</evidence>
<dbReference type="Pfam" id="PF00535">
    <property type="entry name" value="Glycos_transf_2"/>
    <property type="match status" value="1"/>
</dbReference>
<dbReference type="PANTHER" id="PTHR22916:SF3">
    <property type="entry name" value="UDP-GLCNAC:BETAGAL BETA-1,3-N-ACETYLGLUCOSAMINYLTRANSFERASE-LIKE PROTEIN 1"/>
    <property type="match status" value="1"/>
</dbReference>
<protein>
    <submittedName>
        <fullName evidence="2">Glycosyl transferase, family 2</fullName>
    </submittedName>
</protein>
<feature type="domain" description="Glycosyltransferase 2-like" evidence="1">
    <location>
        <begin position="4"/>
        <end position="171"/>
    </location>
</feature>
<dbReference type="RefSeq" id="WP_096896366.1">
    <property type="nucleotide sequence ID" value="NZ_BAOS01000045.1"/>
</dbReference>
<organism evidence="2 3">
    <name type="scientific">Candidatus Scalindua japonica</name>
    <dbReference type="NCBI Taxonomy" id="1284222"/>
    <lineage>
        <taxon>Bacteria</taxon>
        <taxon>Pseudomonadati</taxon>
        <taxon>Planctomycetota</taxon>
        <taxon>Candidatus Brocadiia</taxon>
        <taxon>Candidatus Brocadiales</taxon>
        <taxon>Candidatus Scalinduaceae</taxon>
        <taxon>Candidatus Scalindua</taxon>
    </lineage>
</organism>
<accession>A0A286U4C5</accession>
<evidence type="ECO:0000259" key="1">
    <source>
        <dbReference type="Pfam" id="PF00535"/>
    </source>
</evidence>
<comment type="caution">
    <text evidence="2">The sequence shown here is derived from an EMBL/GenBank/DDBJ whole genome shotgun (WGS) entry which is preliminary data.</text>
</comment>